<proteinExistence type="predicted"/>
<keyword evidence="7" id="KW-1185">Reference proteome</keyword>
<dbReference type="GO" id="GO:0005634">
    <property type="term" value="C:nucleus"/>
    <property type="evidence" value="ECO:0007669"/>
    <property type="project" value="UniProtKB-UniRule"/>
</dbReference>
<dbReference type="OrthoDB" id="6247875at2759"/>
<dbReference type="Pfam" id="PF00505">
    <property type="entry name" value="HMG_box"/>
    <property type="match status" value="1"/>
</dbReference>
<dbReference type="SUPFAM" id="SSF47095">
    <property type="entry name" value="HMG-box"/>
    <property type="match status" value="1"/>
</dbReference>
<dbReference type="SMART" id="SM00398">
    <property type="entry name" value="HMG"/>
    <property type="match status" value="1"/>
</dbReference>
<keyword evidence="3" id="KW-0539">Nucleus</keyword>
<keyword evidence="2" id="KW-0804">Transcription</keyword>
<keyword evidence="1 3" id="KW-0238">DNA-binding</keyword>
<dbReference type="GO" id="GO:0001228">
    <property type="term" value="F:DNA-binding transcription activator activity, RNA polymerase II-specific"/>
    <property type="evidence" value="ECO:0007669"/>
    <property type="project" value="TreeGrafter"/>
</dbReference>
<dbReference type="Gene3D" id="1.10.30.10">
    <property type="entry name" value="High mobility group box domain"/>
    <property type="match status" value="1"/>
</dbReference>
<dbReference type="STRING" id="1284197.S8A218"/>
<evidence type="ECO:0000256" key="3">
    <source>
        <dbReference type="PROSITE-ProRule" id="PRU00267"/>
    </source>
</evidence>
<feature type="region of interest" description="Disordered" evidence="4">
    <location>
        <begin position="601"/>
        <end position="696"/>
    </location>
</feature>
<dbReference type="AlphaFoldDB" id="S8A218"/>
<accession>S8A218</accession>
<evidence type="ECO:0000256" key="2">
    <source>
        <dbReference type="ARBA" id="ARBA00023163"/>
    </source>
</evidence>
<dbReference type="EMBL" id="AQGS01000823">
    <property type="protein sequence ID" value="EPS36749.1"/>
    <property type="molecule type" value="Genomic_DNA"/>
</dbReference>
<reference evidence="7" key="2">
    <citation type="submission" date="2013-04" db="EMBL/GenBank/DDBJ databases">
        <title>Genomic mechanisms accounting for the adaptation to parasitism in nematode-trapping fungi.</title>
        <authorList>
            <person name="Ahren D.G."/>
        </authorList>
    </citation>
    <scope>NUCLEOTIDE SEQUENCE [LARGE SCALE GENOMIC DNA]</scope>
    <source>
        <strain evidence="7">CBS 200.50</strain>
    </source>
</reference>
<dbReference type="Proteomes" id="UP000015100">
    <property type="component" value="Unassembled WGS sequence"/>
</dbReference>
<evidence type="ECO:0000259" key="5">
    <source>
        <dbReference type="PROSITE" id="PS50118"/>
    </source>
</evidence>
<feature type="domain" description="HMG box" evidence="5">
    <location>
        <begin position="476"/>
        <end position="544"/>
    </location>
</feature>
<feature type="compositionally biased region" description="Basic and acidic residues" evidence="4">
    <location>
        <begin position="617"/>
        <end position="644"/>
    </location>
</feature>
<evidence type="ECO:0000256" key="4">
    <source>
        <dbReference type="SAM" id="MobiDB-lite"/>
    </source>
</evidence>
<comment type="caution">
    <text evidence="6">The sequence shown here is derived from an EMBL/GenBank/DDBJ whole genome shotgun (WGS) entry which is preliminary data.</text>
</comment>
<dbReference type="GO" id="GO:0030154">
    <property type="term" value="P:cell differentiation"/>
    <property type="evidence" value="ECO:0007669"/>
    <property type="project" value="TreeGrafter"/>
</dbReference>
<organism evidence="6 7">
    <name type="scientific">Dactylellina haptotyla (strain CBS 200.50)</name>
    <name type="common">Nematode-trapping fungus</name>
    <name type="synonym">Monacrosporium haptotylum</name>
    <dbReference type="NCBI Taxonomy" id="1284197"/>
    <lineage>
        <taxon>Eukaryota</taxon>
        <taxon>Fungi</taxon>
        <taxon>Dikarya</taxon>
        <taxon>Ascomycota</taxon>
        <taxon>Pezizomycotina</taxon>
        <taxon>Orbiliomycetes</taxon>
        <taxon>Orbiliales</taxon>
        <taxon>Orbiliaceae</taxon>
        <taxon>Dactylellina</taxon>
    </lineage>
</organism>
<reference evidence="6 7" key="1">
    <citation type="journal article" date="2013" name="PLoS Genet.">
        <title>Genomic mechanisms accounting for the adaptation to parasitism in nematode-trapping fungi.</title>
        <authorList>
            <person name="Meerupati T."/>
            <person name="Andersson K.M."/>
            <person name="Friman E."/>
            <person name="Kumar D."/>
            <person name="Tunlid A."/>
            <person name="Ahren D."/>
        </authorList>
    </citation>
    <scope>NUCLEOTIDE SEQUENCE [LARGE SCALE GENOMIC DNA]</scope>
    <source>
        <strain evidence="6 7">CBS 200.50</strain>
    </source>
</reference>
<dbReference type="InterPro" id="IPR036910">
    <property type="entry name" value="HMG_box_dom_sf"/>
</dbReference>
<dbReference type="GO" id="GO:0000978">
    <property type="term" value="F:RNA polymerase II cis-regulatory region sequence-specific DNA binding"/>
    <property type="evidence" value="ECO:0007669"/>
    <property type="project" value="TreeGrafter"/>
</dbReference>
<sequence>MAAAMCFNDFLRLCSIDSSYTGETHQRMTESSIPCFMEKETLFNFEQNGGIPVPSSGYNIPMKTPAATEDYSIPQQSINIAPDINSFLDFGAAPIACQLKLFMQNLELQSFLQKPLLPKFSQCSYLTWSISWPHLFKHFFDIPSEGLIKVISWEIQSYVPESFQDPDTFWELVNHTYHDTSIQLWDVTGISLVGHLFQYFDKETIEGVVQGIPIPDRLLLQQIGYENQVTTTIPLLADSWDGRFSYLIPHGFQLVLPCGEVLKHDDNRFLSDRRGRIWAIPHPNNHRVYIRIVFGGVDGFPSYDQAELSKMISSIAWSGNGDSGFSDSSTLVGTTYSDGADTLIDLDDRDIYGTINLEDDKPLYESLNLEDGKPLYELINLEDGKPLYELINLGDTYIKKSTDEQRDTIFPPVELIDQEKDTKESELAYCSDCPNLQQSGLRVKTSDRKRKRDCKEESSRGSEGVVKIQGVVLSNSRRAPNCFLLYRTWFSQQVRRDNPKMENIAISRSAAESWRKLPAPEKQAWIERAAVLRNIHKERYPNYVYAPRKPDAIKRRRQTTEKQLPLKKRVRISVEAPDGKSKLYKDPRDWDIFPAKKRKRSGEEEFGQYLGTKRKREQKETDSLREEIASMEMQKDTKVFESHRKSGFSSDLHRLPQDTPTKKVERWDLGQPETAKNPDQENKGSSNRGGSATKIT</sequence>
<evidence type="ECO:0000313" key="6">
    <source>
        <dbReference type="EMBL" id="EPS36749.1"/>
    </source>
</evidence>
<dbReference type="PANTHER" id="PTHR10270">
    <property type="entry name" value="SOX TRANSCRIPTION FACTOR"/>
    <property type="match status" value="1"/>
</dbReference>
<feature type="compositionally biased region" description="Basic and acidic residues" evidence="4">
    <location>
        <begin position="651"/>
        <end position="668"/>
    </location>
</feature>
<dbReference type="CDD" id="cd01389">
    <property type="entry name" value="HMG-box_ROX1-like"/>
    <property type="match status" value="1"/>
</dbReference>
<gene>
    <name evidence="6" type="ORF">H072_9576</name>
</gene>
<dbReference type="InterPro" id="IPR050140">
    <property type="entry name" value="SRY-related_HMG-box_TF-like"/>
</dbReference>
<feature type="DNA-binding region" description="HMG box" evidence="3">
    <location>
        <begin position="476"/>
        <end position="544"/>
    </location>
</feature>
<feature type="compositionally biased region" description="Polar residues" evidence="4">
    <location>
        <begin position="683"/>
        <end position="696"/>
    </location>
</feature>
<dbReference type="HOGENOM" id="CLU_395878_0_0_1"/>
<evidence type="ECO:0000256" key="1">
    <source>
        <dbReference type="ARBA" id="ARBA00023125"/>
    </source>
</evidence>
<evidence type="ECO:0000313" key="7">
    <source>
        <dbReference type="Proteomes" id="UP000015100"/>
    </source>
</evidence>
<dbReference type="PANTHER" id="PTHR10270:SF161">
    <property type="entry name" value="SEX-DETERMINING REGION Y PROTEIN"/>
    <property type="match status" value="1"/>
</dbReference>
<dbReference type="PROSITE" id="PS50118">
    <property type="entry name" value="HMG_BOX_2"/>
    <property type="match status" value="1"/>
</dbReference>
<dbReference type="InterPro" id="IPR009071">
    <property type="entry name" value="HMG_box_dom"/>
</dbReference>
<name>S8A218_DACHA</name>
<protein>
    <recommendedName>
        <fullName evidence="5">HMG box domain-containing protein</fullName>
    </recommendedName>
</protein>